<evidence type="ECO:0000313" key="2">
    <source>
        <dbReference type="EMBL" id="RFS20020.1"/>
    </source>
</evidence>
<protein>
    <recommendedName>
        <fullName evidence="4">TRAP transporter solute receptor, TAXI family</fullName>
    </recommendedName>
</protein>
<keyword evidence="1" id="KW-1133">Transmembrane helix</keyword>
<dbReference type="Proteomes" id="UP000260644">
    <property type="component" value="Unassembled WGS sequence"/>
</dbReference>
<organism evidence="2 3">
    <name type="scientific">Chitinophaga silvatica</name>
    <dbReference type="NCBI Taxonomy" id="2282649"/>
    <lineage>
        <taxon>Bacteria</taxon>
        <taxon>Pseudomonadati</taxon>
        <taxon>Bacteroidota</taxon>
        <taxon>Chitinophagia</taxon>
        <taxon>Chitinophagales</taxon>
        <taxon>Chitinophagaceae</taxon>
        <taxon>Chitinophaga</taxon>
    </lineage>
</organism>
<evidence type="ECO:0008006" key="4">
    <source>
        <dbReference type="Google" id="ProtNLM"/>
    </source>
</evidence>
<evidence type="ECO:0000256" key="1">
    <source>
        <dbReference type="SAM" id="Phobius"/>
    </source>
</evidence>
<sequence length="349" mass="40177">MFRVRHSYIFFSRRFAKDLDLTLTASVKKGGEYEHFLDAFSHVLNEDSSRFKVKLKVCNSQGASGTTIDQLDKGNADIGMVQSNAKWNSKNISAVAYVYSELYFLITNRKDLMSIKDIANYRDTLKIARLDSPSQTSKDLLDLIRFYGIDSSRLRFVDTTYHRTRNMLKEGKVDLGFMIVGLGNEVISSILKDSTMHPVAFENTDAYLLRRHKLNKFVLPMGFYSLYRPEKNYETFATKAMLVISSNLSDRTVYNFTRALFEKESELVNEYPFCQLQKVGNEGETYIPVHKAVLQYYNRDQPSFLDRNTNLIATILSVVGLVLSAIPIYIEFKGKEKRKRVKSVILEMQ</sequence>
<keyword evidence="1" id="KW-0472">Membrane</keyword>
<dbReference type="AlphaFoldDB" id="A0A3E1Y5K3"/>
<dbReference type="PANTHER" id="PTHR42941:SF1">
    <property type="entry name" value="SLL1037 PROTEIN"/>
    <property type="match status" value="1"/>
</dbReference>
<reference evidence="2 3" key="1">
    <citation type="submission" date="2018-07" db="EMBL/GenBank/DDBJ databases">
        <title>Chitinophaga K2CV101002-2 sp. nov., isolated from a monsoon evergreen broad-leaved forest soil.</title>
        <authorList>
            <person name="Lv Y."/>
        </authorList>
    </citation>
    <scope>NUCLEOTIDE SEQUENCE [LARGE SCALE GENOMIC DNA]</scope>
    <source>
        <strain evidence="2 3">GDMCC 1.1288</strain>
    </source>
</reference>
<dbReference type="EMBL" id="QPMM01000011">
    <property type="protein sequence ID" value="RFS20020.1"/>
    <property type="molecule type" value="Genomic_DNA"/>
</dbReference>
<dbReference type="RefSeq" id="WP_116977581.1">
    <property type="nucleotide sequence ID" value="NZ_QPMM01000011.1"/>
</dbReference>
<dbReference type="PANTHER" id="PTHR42941">
    <property type="entry name" value="SLL1037 PROTEIN"/>
    <property type="match status" value="1"/>
</dbReference>
<accession>A0A3E1Y5K3</accession>
<dbReference type="Gene3D" id="3.40.190.10">
    <property type="entry name" value="Periplasmic binding protein-like II"/>
    <property type="match status" value="2"/>
</dbReference>
<name>A0A3E1Y5K3_9BACT</name>
<feature type="transmembrane region" description="Helical" evidence="1">
    <location>
        <begin position="311"/>
        <end position="330"/>
    </location>
</feature>
<dbReference type="Pfam" id="PF16868">
    <property type="entry name" value="NMT1_3"/>
    <property type="match status" value="1"/>
</dbReference>
<proteinExistence type="predicted"/>
<gene>
    <name evidence="2" type="ORF">DVR12_20055</name>
</gene>
<dbReference type="InterPro" id="IPR011852">
    <property type="entry name" value="TRAP_TAXI"/>
</dbReference>
<dbReference type="OrthoDB" id="9776669at2"/>
<comment type="caution">
    <text evidence="2">The sequence shown here is derived from an EMBL/GenBank/DDBJ whole genome shotgun (WGS) entry which is preliminary data.</text>
</comment>
<keyword evidence="3" id="KW-1185">Reference proteome</keyword>
<evidence type="ECO:0000313" key="3">
    <source>
        <dbReference type="Proteomes" id="UP000260644"/>
    </source>
</evidence>
<dbReference type="SUPFAM" id="SSF53850">
    <property type="entry name" value="Periplasmic binding protein-like II"/>
    <property type="match status" value="1"/>
</dbReference>
<keyword evidence="1" id="KW-0812">Transmembrane</keyword>